<dbReference type="SUPFAM" id="SSF52047">
    <property type="entry name" value="RNI-like"/>
    <property type="match status" value="1"/>
</dbReference>
<accession>A0A369J3S3</accession>
<evidence type="ECO:0000313" key="1">
    <source>
        <dbReference type="EMBL" id="RDB15035.1"/>
    </source>
</evidence>
<comment type="caution">
    <text evidence="1">The sequence shown here is derived from an EMBL/GenBank/DDBJ whole genome shotgun (WGS) entry which is preliminary data.</text>
</comment>
<sequence length="515" mass="58651">MAQKFPTIDSTHDACCLVLSIPELLENVFIHSDKTSNSVNVQVCKFWFDVCRPVLWQSLDNKGDSRKLVETLAPLGLVEEEETFLRMPLAADWERFQIYSRLIRSITLEHDIKLQAAFRIISSMRPVINLFPNLRSLELEPRLYLDDIPVQPSALFMHSNVTRFVIEVQYARKTNLWADTISRMTMLVRLEIKGEYIHEDLLAAVVKSLRCLEIVVLPFLNATAFVIESLWLHPRLQEIRSFGFVDDVFDDLDIHVPSFPEGAFPVLRTLTIAAWANNFPQFLGQRFFPENIHGLHLETPELDEEDVQATILAISKCRDNIEEISLFDIGHGSADFYITFSHLKPLLCCAKLTTLRLRHRSPLDLTNNDIEQLARSLPQIERLFLNEDPSPYASHHPAIIPAITMDVLPILAFHCRCLRSLGIYINATVPSTFVPMAITPFGMLDSLHVGTSWIAGADIEPVALFLAQVLPKRCTIQLPWEDSTTASSHPWFAVNRILPFFMKMKEIGIQIGKSL</sequence>
<dbReference type="Gene3D" id="3.80.10.10">
    <property type="entry name" value="Ribonuclease Inhibitor"/>
    <property type="match status" value="1"/>
</dbReference>
<protein>
    <recommendedName>
        <fullName evidence="3">F-box domain-containing protein</fullName>
    </recommendedName>
</protein>
<keyword evidence="2" id="KW-1185">Reference proteome</keyword>
<proteinExistence type="predicted"/>
<reference evidence="1" key="1">
    <citation type="submission" date="2018-04" db="EMBL/GenBank/DDBJ databases">
        <title>Whole genome sequencing of Hypsizygus marmoreus.</title>
        <authorList>
            <person name="Choi I.-G."/>
            <person name="Min B."/>
            <person name="Kim J.-G."/>
            <person name="Kim S."/>
            <person name="Oh Y.-L."/>
            <person name="Kong W.-S."/>
            <person name="Park H."/>
            <person name="Jeong J."/>
            <person name="Song E.-S."/>
        </authorList>
    </citation>
    <scope>NUCLEOTIDE SEQUENCE [LARGE SCALE GENOMIC DNA]</scope>
    <source>
        <strain evidence="1">51987-8</strain>
    </source>
</reference>
<dbReference type="EMBL" id="LUEZ02000223">
    <property type="protein sequence ID" value="RDB15035.1"/>
    <property type="molecule type" value="Genomic_DNA"/>
</dbReference>
<organism evidence="1 2">
    <name type="scientific">Hypsizygus marmoreus</name>
    <name type="common">White beech mushroom</name>
    <name type="synonym">Agaricus marmoreus</name>
    <dbReference type="NCBI Taxonomy" id="39966"/>
    <lineage>
        <taxon>Eukaryota</taxon>
        <taxon>Fungi</taxon>
        <taxon>Dikarya</taxon>
        <taxon>Basidiomycota</taxon>
        <taxon>Agaricomycotina</taxon>
        <taxon>Agaricomycetes</taxon>
        <taxon>Agaricomycetidae</taxon>
        <taxon>Agaricales</taxon>
        <taxon>Tricholomatineae</taxon>
        <taxon>Lyophyllaceae</taxon>
        <taxon>Hypsizygus</taxon>
    </lineage>
</organism>
<dbReference type="OrthoDB" id="2447803at2759"/>
<dbReference type="STRING" id="39966.A0A369J3S3"/>
<dbReference type="InParanoid" id="A0A369J3S3"/>
<dbReference type="Proteomes" id="UP000076154">
    <property type="component" value="Unassembled WGS sequence"/>
</dbReference>
<gene>
    <name evidence="1" type="ORF">Hypma_005437</name>
</gene>
<dbReference type="AlphaFoldDB" id="A0A369J3S3"/>
<dbReference type="InterPro" id="IPR032675">
    <property type="entry name" value="LRR_dom_sf"/>
</dbReference>
<evidence type="ECO:0008006" key="3">
    <source>
        <dbReference type="Google" id="ProtNLM"/>
    </source>
</evidence>
<evidence type="ECO:0000313" key="2">
    <source>
        <dbReference type="Proteomes" id="UP000076154"/>
    </source>
</evidence>
<name>A0A369J3S3_HYPMA</name>